<dbReference type="AlphaFoldDB" id="A0A084JIC1"/>
<reference evidence="1 2" key="1">
    <citation type="submission" date="2014-07" db="EMBL/GenBank/DDBJ databases">
        <title>Draft genome of Clostridium sulfidigenes 113A isolated from sediments associated with methane hydrate from Krishna Godavari basin.</title>
        <authorList>
            <person name="Honkalas V.S."/>
            <person name="Dabir A.P."/>
            <person name="Arora P."/>
            <person name="Dhakephalkar P.K."/>
        </authorList>
    </citation>
    <scope>NUCLEOTIDE SEQUENCE [LARGE SCALE GENOMIC DNA]</scope>
    <source>
        <strain evidence="1 2">113A</strain>
    </source>
</reference>
<sequence>MIKKVLDIIETYLDGKYEEDENYPFYLELETELLLDNYDEMYQEDRKVTELLNEEIPDICAAVGEIDVEEFKRLLRIEFLKAKELYNK</sequence>
<dbReference type="eggNOG" id="ENOG50303B9">
    <property type="taxonomic scope" value="Bacteria"/>
</dbReference>
<proteinExistence type="predicted"/>
<comment type="caution">
    <text evidence="1">The sequence shown here is derived from an EMBL/GenBank/DDBJ whole genome shotgun (WGS) entry which is preliminary data.</text>
</comment>
<protein>
    <submittedName>
        <fullName evidence="1">Uncharacterized protein</fullName>
    </submittedName>
</protein>
<dbReference type="RefSeq" id="WP_035129005.1">
    <property type="nucleotide sequence ID" value="NZ_JPMD01000001.1"/>
</dbReference>
<organism evidence="1 2">
    <name type="scientific">Clostridium sulfidigenes</name>
    <dbReference type="NCBI Taxonomy" id="318464"/>
    <lineage>
        <taxon>Bacteria</taxon>
        <taxon>Bacillati</taxon>
        <taxon>Bacillota</taxon>
        <taxon>Clostridia</taxon>
        <taxon>Eubacteriales</taxon>
        <taxon>Clostridiaceae</taxon>
        <taxon>Clostridium</taxon>
    </lineage>
</organism>
<name>A0A084JIC1_9CLOT</name>
<dbReference type="EMBL" id="JPMD01000001">
    <property type="protein sequence ID" value="KEZ88705.1"/>
    <property type="molecule type" value="Genomic_DNA"/>
</dbReference>
<evidence type="ECO:0000313" key="1">
    <source>
        <dbReference type="EMBL" id="KEZ88705.1"/>
    </source>
</evidence>
<gene>
    <name evidence="1" type="ORF">IO99_00560</name>
</gene>
<accession>A0A084JIC1</accession>
<evidence type="ECO:0000313" key="2">
    <source>
        <dbReference type="Proteomes" id="UP000028542"/>
    </source>
</evidence>
<dbReference type="STRING" id="318464.IO99_00560"/>
<keyword evidence="2" id="KW-1185">Reference proteome</keyword>
<dbReference type="Proteomes" id="UP000028542">
    <property type="component" value="Unassembled WGS sequence"/>
</dbReference>